<evidence type="ECO:0000313" key="6">
    <source>
        <dbReference type="Proteomes" id="UP000054248"/>
    </source>
</evidence>
<reference evidence="6" key="2">
    <citation type="submission" date="2015-01" db="EMBL/GenBank/DDBJ databases">
        <title>Evolutionary Origins and Diversification of the Mycorrhizal Mutualists.</title>
        <authorList>
            <consortium name="DOE Joint Genome Institute"/>
            <consortium name="Mycorrhizal Genomics Consortium"/>
            <person name="Kohler A."/>
            <person name="Kuo A."/>
            <person name="Nagy L.G."/>
            <person name="Floudas D."/>
            <person name="Copeland A."/>
            <person name="Barry K.W."/>
            <person name="Cichocki N."/>
            <person name="Veneault-Fourrey C."/>
            <person name="LaButti K."/>
            <person name="Lindquist E.A."/>
            <person name="Lipzen A."/>
            <person name="Lundell T."/>
            <person name="Morin E."/>
            <person name="Murat C."/>
            <person name="Riley R."/>
            <person name="Ohm R."/>
            <person name="Sun H."/>
            <person name="Tunlid A."/>
            <person name="Henrissat B."/>
            <person name="Grigoriev I.V."/>
            <person name="Hibbett D.S."/>
            <person name="Martin F."/>
        </authorList>
    </citation>
    <scope>NUCLEOTIDE SEQUENCE [LARGE SCALE GENOMIC DNA]</scope>
    <source>
        <strain evidence="6">MUT 4182</strain>
    </source>
</reference>
<dbReference type="Pfam" id="PF07714">
    <property type="entry name" value="PK_Tyr_Ser-Thr"/>
    <property type="match status" value="1"/>
</dbReference>
<keyword evidence="2" id="KW-0067">ATP-binding</keyword>
<protein>
    <recommendedName>
        <fullName evidence="4">Protein kinase domain-containing protein</fullName>
    </recommendedName>
</protein>
<feature type="domain" description="Protein kinase" evidence="4">
    <location>
        <begin position="1"/>
        <end position="184"/>
    </location>
</feature>
<evidence type="ECO:0000313" key="5">
    <source>
        <dbReference type="EMBL" id="KIO20722.1"/>
    </source>
</evidence>
<dbReference type="OrthoDB" id="4062651at2759"/>
<dbReference type="InterPro" id="IPR011009">
    <property type="entry name" value="Kinase-like_dom_sf"/>
</dbReference>
<organism evidence="5 6">
    <name type="scientific">Tulasnella calospora MUT 4182</name>
    <dbReference type="NCBI Taxonomy" id="1051891"/>
    <lineage>
        <taxon>Eukaryota</taxon>
        <taxon>Fungi</taxon>
        <taxon>Dikarya</taxon>
        <taxon>Basidiomycota</taxon>
        <taxon>Agaricomycotina</taxon>
        <taxon>Agaricomycetes</taxon>
        <taxon>Cantharellales</taxon>
        <taxon>Tulasnellaceae</taxon>
        <taxon>Tulasnella</taxon>
    </lineage>
</organism>
<evidence type="ECO:0000256" key="1">
    <source>
        <dbReference type="ARBA" id="ARBA00022741"/>
    </source>
</evidence>
<dbReference type="Proteomes" id="UP000054248">
    <property type="component" value="Unassembled WGS sequence"/>
</dbReference>
<dbReference type="GO" id="GO:0005886">
    <property type="term" value="C:plasma membrane"/>
    <property type="evidence" value="ECO:0007669"/>
    <property type="project" value="TreeGrafter"/>
</dbReference>
<dbReference type="PANTHER" id="PTHR27001">
    <property type="entry name" value="OS01G0253100 PROTEIN"/>
    <property type="match status" value="1"/>
</dbReference>
<dbReference type="GO" id="GO:0004672">
    <property type="term" value="F:protein kinase activity"/>
    <property type="evidence" value="ECO:0007669"/>
    <property type="project" value="InterPro"/>
</dbReference>
<dbReference type="PANTHER" id="PTHR27001:SF931">
    <property type="entry name" value="OS11G0664100 PROTEIN"/>
    <property type="match status" value="1"/>
</dbReference>
<reference evidence="5 6" key="1">
    <citation type="submission" date="2014-04" db="EMBL/GenBank/DDBJ databases">
        <authorList>
            <consortium name="DOE Joint Genome Institute"/>
            <person name="Kuo A."/>
            <person name="Girlanda M."/>
            <person name="Perotto S."/>
            <person name="Kohler A."/>
            <person name="Nagy L.G."/>
            <person name="Floudas D."/>
            <person name="Copeland A."/>
            <person name="Barry K.W."/>
            <person name="Cichocki N."/>
            <person name="Veneault-Fourrey C."/>
            <person name="LaButti K."/>
            <person name="Lindquist E.A."/>
            <person name="Lipzen A."/>
            <person name="Lundell T."/>
            <person name="Morin E."/>
            <person name="Murat C."/>
            <person name="Sun H."/>
            <person name="Tunlid A."/>
            <person name="Henrissat B."/>
            <person name="Grigoriev I.V."/>
            <person name="Hibbett D.S."/>
            <person name="Martin F."/>
            <person name="Nordberg H.P."/>
            <person name="Cantor M.N."/>
            <person name="Hua S.X."/>
        </authorList>
    </citation>
    <scope>NUCLEOTIDE SEQUENCE [LARGE SCALE GENOMIC DNA]</scope>
    <source>
        <strain evidence="5 6">MUT 4182</strain>
    </source>
</reference>
<dbReference type="AlphaFoldDB" id="A0A0C3LGZ3"/>
<accession>A0A0C3LGZ3</accession>
<dbReference type="HOGENOM" id="CLU_000288_7_18_1"/>
<feature type="region of interest" description="Disordered" evidence="3">
    <location>
        <begin position="141"/>
        <end position="160"/>
    </location>
</feature>
<dbReference type="InterPro" id="IPR001245">
    <property type="entry name" value="Ser-Thr/Tyr_kinase_cat_dom"/>
</dbReference>
<evidence type="ECO:0000256" key="2">
    <source>
        <dbReference type="ARBA" id="ARBA00022840"/>
    </source>
</evidence>
<dbReference type="STRING" id="1051891.A0A0C3LGZ3"/>
<keyword evidence="1" id="KW-0547">Nucleotide-binding</keyword>
<dbReference type="PROSITE" id="PS50011">
    <property type="entry name" value="PROTEIN_KINASE_DOM"/>
    <property type="match status" value="1"/>
</dbReference>
<gene>
    <name evidence="5" type="ORF">M407DRAFT_29661</name>
</gene>
<dbReference type="InterPro" id="IPR008271">
    <property type="entry name" value="Ser/Thr_kinase_AS"/>
</dbReference>
<dbReference type="Gene3D" id="1.10.510.10">
    <property type="entry name" value="Transferase(Phosphotransferase) domain 1"/>
    <property type="match status" value="1"/>
</dbReference>
<evidence type="ECO:0000259" key="4">
    <source>
        <dbReference type="PROSITE" id="PS50011"/>
    </source>
</evidence>
<keyword evidence="6" id="KW-1185">Reference proteome</keyword>
<proteinExistence type="predicted"/>
<name>A0A0C3LGZ3_9AGAM</name>
<dbReference type="InterPro" id="IPR000719">
    <property type="entry name" value="Prot_kinase_dom"/>
</dbReference>
<dbReference type="SUPFAM" id="SSF56112">
    <property type="entry name" value="Protein kinase-like (PK-like)"/>
    <property type="match status" value="1"/>
</dbReference>
<evidence type="ECO:0000256" key="3">
    <source>
        <dbReference type="SAM" id="MobiDB-lite"/>
    </source>
</evidence>
<dbReference type="EMBL" id="KN823164">
    <property type="protein sequence ID" value="KIO20722.1"/>
    <property type="molecule type" value="Genomic_DNA"/>
</dbReference>
<dbReference type="SMART" id="SM00220">
    <property type="entry name" value="S_TKc"/>
    <property type="match status" value="1"/>
</dbReference>
<dbReference type="PROSITE" id="PS00108">
    <property type="entry name" value="PROTEIN_KINASE_ST"/>
    <property type="match status" value="1"/>
</dbReference>
<dbReference type="GO" id="GO:0005524">
    <property type="term" value="F:ATP binding"/>
    <property type="evidence" value="ECO:0007669"/>
    <property type="project" value="UniProtKB-KW"/>
</dbReference>
<sequence length="184" mass="20295">MELTPDVPTNNTLSSLAREVNLLNDLSHENVVEIVGFVNDVAQRIAWMVFAWERNGNLREFIRSAKWELPERVSLIHDVAKGLTYIHGRDPPICHGDLKSLNILVNQKNRAVITDFGSARAVDSVAEGALKGVRLDKATPTPYPAAMGAQEAETPTAEIDPSRESITMTGPAWTNNIYGVNDIY</sequence>